<proteinExistence type="predicted"/>
<keyword evidence="2" id="KW-0472">Membrane</keyword>
<evidence type="ECO:0000313" key="5">
    <source>
        <dbReference type="Proteomes" id="UP000676386"/>
    </source>
</evidence>
<sequence length="201" mass="23178">MKLNEQIMRARKAKGFTQEELADLAKVTVRTIQRIEYGESVPRSYTLKAIARALELQYEILSVVEATRPTVDVEQPSEEMAHFLQIINLSCFSYLVVPWVHFLVPLFLLKRQKNITGNALASGRKIIRQQIYWTAILQLLLLLTFAYNFIQVTITGNAHYIAHYLGPFIFMYVLNAGLILYNNRLIQAQSKSTDYQSLSYK</sequence>
<evidence type="ECO:0000259" key="3">
    <source>
        <dbReference type="PROSITE" id="PS50943"/>
    </source>
</evidence>
<comment type="caution">
    <text evidence="4">The sequence shown here is derived from an EMBL/GenBank/DDBJ whole genome shotgun (WGS) entry which is preliminary data.</text>
</comment>
<feature type="domain" description="HTH cro/C1-type" evidence="3">
    <location>
        <begin position="7"/>
        <end position="61"/>
    </location>
</feature>
<dbReference type="Proteomes" id="UP000676386">
    <property type="component" value="Unassembled WGS sequence"/>
</dbReference>
<dbReference type="Pfam" id="PF01381">
    <property type="entry name" value="HTH_3"/>
    <property type="match status" value="1"/>
</dbReference>
<dbReference type="InterPro" id="IPR010982">
    <property type="entry name" value="Lambda_DNA-bd_dom_sf"/>
</dbReference>
<dbReference type="EMBL" id="JAGTXB010000015">
    <property type="protein sequence ID" value="MBS0030501.1"/>
    <property type="molecule type" value="Genomic_DNA"/>
</dbReference>
<evidence type="ECO:0000256" key="2">
    <source>
        <dbReference type="SAM" id="Phobius"/>
    </source>
</evidence>
<name>A0ABS5J611_9BACT</name>
<protein>
    <submittedName>
        <fullName evidence="4">Helix-turn-helix transcriptional regulator</fullName>
    </submittedName>
</protein>
<dbReference type="CDD" id="cd00093">
    <property type="entry name" value="HTH_XRE"/>
    <property type="match status" value="1"/>
</dbReference>
<evidence type="ECO:0000256" key="1">
    <source>
        <dbReference type="ARBA" id="ARBA00023125"/>
    </source>
</evidence>
<keyword evidence="1" id="KW-0238">DNA-binding</keyword>
<dbReference type="Gene3D" id="1.10.260.40">
    <property type="entry name" value="lambda repressor-like DNA-binding domains"/>
    <property type="match status" value="1"/>
</dbReference>
<gene>
    <name evidence="4" type="ORF">KE626_24455</name>
</gene>
<dbReference type="PANTHER" id="PTHR46558:SF4">
    <property type="entry name" value="DNA-BIDING PHAGE PROTEIN"/>
    <property type="match status" value="1"/>
</dbReference>
<dbReference type="RefSeq" id="WP_211975642.1">
    <property type="nucleotide sequence ID" value="NZ_CBFHAM010000043.1"/>
</dbReference>
<dbReference type="PANTHER" id="PTHR46558">
    <property type="entry name" value="TRACRIPTIONAL REGULATORY PROTEIN-RELATED-RELATED"/>
    <property type="match status" value="1"/>
</dbReference>
<reference evidence="4 5" key="1">
    <citation type="submission" date="2021-04" db="EMBL/GenBank/DDBJ databases">
        <title>Chitinophaga sp. nov., isolated from the rhizosphere soil.</title>
        <authorList>
            <person name="He S."/>
        </authorList>
    </citation>
    <scope>NUCLEOTIDE SEQUENCE [LARGE SCALE GENOMIC DNA]</scope>
    <source>
        <strain evidence="4 5">2R12</strain>
    </source>
</reference>
<keyword evidence="2" id="KW-0812">Transmembrane</keyword>
<keyword evidence="5" id="KW-1185">Reference proteome</keyword>
<keyword evidence="2" id="KW-1133">Transmembrane helix</keyword>
<dbReference type="SUPFAM" id="SSF47413">
    <property type="entry name" value="lambda repressor-like DNA-binding domains"/>
    <property type="match status" value="1"/>
</dbReference>
<feature type="transmembrane region" description="Helical" evidence="2">
    <location>
        <begin position="130"/>
        <end position="150"/>
    </location>
</feature>
<accession>A0ABS5J611</accession>
<dbReference type="SMART" id="SM00530">
    <property type="entry name" value="HTH_XRE"/>
    <property type="match status" value="1"/>
</dbReference>
<organism evidence="4 5">
    <name type="scientific">Chitinophaga hostae</name>
    <dbReference type="NCBI Taxonomy" id="2831022"/>
    <lineage>
        <taxon>Bacteria</taxon>
        <taxon>Pseudomonadati</taxon>
        <taxon>Bacteroidota</taxon>
        <taxon>Chitinophagia</taxon>
        <taxon>Chitinophagales</taxon>
        <taxon>Chitinophagaceae</taxon>
        <taxon>Chitinophaga</taxon>
    </lineage>
</organism>
<dbReference type="PROSITE" id="PS50943">
    <property type="entry name" value="HTH_CROC1"/>
    <property type="match status" value="1"/>
</dbReference>
<evidence type="ECO:0000313" key="4">
    <source>
        <dbReference type="EMBL" id="MBS0030501.1"/>
    </source>
</evidence>
<feature type="transmembrane region" description="Helical" evidence="2">
    <location>
        <begin position="162"/>
        <end position="181"/>
    </location>
</feature>
<feature type="transmembrane region" description="Helical" evidence="2">
    <location>
        <begin position="86"/>
        <end position="109"/>
    </location>
</feature>
<dbReference type="InterPro" id="IPR001387">
    <property type="entry name" value="Cro/C1-type_HTH"/>
</dbReference>